<proteinExistence type="predicted"/>
<gene>
    <name evidence="2" type="ORF">GCM10007898_00280</name>
</gene>
<reference evidence="3" key="1">
    <citation type="journal article" date="2019" name="Int. J. Syst. Evol. Microbiol.">
        <title>The Global Catalogue of Microorganisms (GCM) 10K type strain sequencing project: providing services to taxonomists for standard genome sequencing and annotation.</title>
        <authorList>
            <consortium name="The Broad Institute Genomics Platform"/>
            <consortium name="The Broad Institute Genome Sequencing Center for Infectious Disease"/>
            <person name="Wu L."/>
            <person name="Ma J."/>
        </authorList>
    </citation>
    <scope>NUCLEOTIDE SEQUENCE [LARGE SCALE GENOMIC DNA]</scope>
    <source>
        <strain evidence="3">NBRC 111981</strain>
    </source>
</reference>
<accession>A0ABQ5X5P1</accession>
<keyword evidence="1" id="KW-0732">Signal</keyword>
<sequence>MRRYLLLGLLLACFAAHADSSLRVGDKVLTIGDSAARVQELMGQPVVRTFLDQQDGGLPDHQLSRGEQWQYAQDNKTIIVTIVNGKVTDFETQYH</sequence>
<dbReference type="Proteomes" id="UP001156627">
    <property type="component" value="Unassembled WGS sequence"/>
</dbReference>
<feature type="chain" id="PRO_5047046399" description="DUF2845 domain-containing protein" evidence="1">
    <location>
        <begin position="19"/>
        <end position="95"/>
    </location>
</feature>
<dbReference type="EMBL" id="BSOA01000001">
    <property type="protein sequence ID" value="GLQ86462.1"/>
    <property type="molecule type" value="Genomic_DNA"/>
</dbReference>
<protein>
    <recommendedName>
        <fullName evidence="4">DUF2845 domain-containing protein</fullName>
    </recommendedName>
</protein>
<evidence type="ECO:0008006" key="4">
    <source>
        <dbReference type="Google" id="ProtNLM"/>
    </source>
</evidence>
<name>A0ABQ5X5P1_9GAMM</name>
<keyword evidence="3" id="KW-1185">Reference proteome</keyword>
<feature type="signal peptide" evidence="1">
    <location>
        <begin position="1"/>
        <end position="18"/>
    </location>
</feature>
<dbReference type="RefSeq" id="WP_284329842.1">
    <property type="nucleotide sequence ID" value="NZ_BSOA01000001.1"/>
</dbReference>
<evidence type="ECO:0000256" key="1">
    <source>
        <dbReference type="SAM" id="SignalP"/>
    </source>
</evidence>
<comment type="caution">
    <text evidence="2">The sequence shown here is derived from an EMBL/GenBank/DDBJ whole genome shotgun (WGS) entry which is preliminary data.</text>
</comment>
<evidence type="ECO:0000313" key="2">
    <source>
        <dbReference type="EMBL" id="GLQ86462.1"/>
    </source>
</evidence>
<evidence type="ECO:0000313" key="3">
    <source>
        <dbReference type="Proteomes" id="UP001156627"/>
    </source>
</evidence>
<organism evidence="2 3">
    <name type="scientific">Dyella flagellata</name>
    <dbReference type="NCBI Taxonomy" id="1867833"/>
    <lineage>
        <taxon>Bacteria</taxon>
        <taxon>Pseudomonadati</taxon>
        <taxon>Pseudomonadota</taxon>
        <taxon>Gammaproteobacteria</taxon>
        <taxon>Lysobacterales</taxon>
        <taxon>Rhodanobacteraceae</taxon>
        <taxon>Dyella</taxon>
    </lineage>
</organism>